<reference evidence="2" key="1">
    <citation type="submission" date="2020-10" db="EMBL/GenBank/DDBJ databases">
        <authorList>
            <person name="Kikuchi T."/>
        </authorList>
    </citation>
    <scope>NUCLEOTIDE SEQUENCE</scope>
    <source>
        <strain evidence="2">NKZ352</strain>
    </source>
</reference>
<dbReference type="AlphaFoldDB" id="A0A8S1HL71"/>
<organism evidence="2 3">
    <name type="scientific">Caenorhabditis auriculariae</name>
    <dbReference type="NCBI Taxonomy" id="2777116"/>
    <lineage>
        <taxon>Eukaryota</taxon>
        <taxon>Metazoa</taxon>
        <taxon>Ecdysozoa</taxon>
        <taxon>Nematoda</taxon>
        <taxon>Chromadorea</taxon>
        <taxon>Rhabditida</taxon>
        <taxon>Rhabditina</taxon>
        <taxon>Rhabditomorpha</taxon>
        <taxon>Rhabditoidea</taxon>
        <taxon>Rhabditidae</taxon>
        <taxon>Peloderinae</taxon>
        <taxon>Caenorhabditis</taxon>
    </lineage>
</organism>
<comment type="caution">
    <text evidence="2">The sequence shown here is derived from an EMBL/GenBank/DDBJ whole genome shotgun (WGS) entry which is preliminary data.</text>
</comment>
<sequence>MYHRDRLTTDTLLVERFEPKQCSGSRMTQNACAVGGRHLQNVETSSSECEEPSPIPTQVSLVSPSANNSSEGADPITSDAYGTQTLDVQTSRFLKEILCQTMTQRPLLDDVPPLKAAADTVCLRNTFLPSVLVSAELRKSGEFFLKTWSVIDCDQEKSELGKPDEPVAQRRDAFSFRIEQHLINPIRPYEQDENNGGG</sequence>
<dbReference type="Proteomes" id="UP000835052">
    <property type="component" value="Unassembled WGS sequence"/>
</dbReference>
<proteinExistence type="predicted"/>
<dbReference type="EMBL" id="CAJGYM010000066">
    <property type="protein sequence ID" value="CAD6196099.1"/>
    <property type="molecule type" value="Genomic_DNA"/>
</dbReference>
<name>A0A8S1HL71_9PELO</name>
<feature type="compositionally biased region" description="Polar residues" evidence="1">
    <location>
        <begin position="57"/>
        <end position="71"/>
    </location>
</feature>
<feature type="region of interest" description="Disordered" evidence="1">
    <location>
        <begin position="43"/>
        <end position="79"/>
    </location>
</feature>
<gene>
    <name evidence="2" type="ORF">CAUJ_LOCUS12014</name>
</gene>
<protein>
    <submittedName>
        <fullName evidence="2">Uncharacterized protein</fullName>
    </submittedName>
</protein>
<keyword evidence="3" id="KW-1185">Reference proteome</keyword>
<evidence type="ECO:0000313" key="2">
    <source>
        <dbReference type="EMBL" id="CAD6196099.1"/>
    </source>
</evidence>
<accession>A0A8S1HL71</accession>
<evidence type="ECO:0000256" key="1">
    <source>
        <dbReference type="SAM" id="MobiDB-lite"/>
    </source>
</evidence>
<evidence type="ECO:0000313" key="3">
    <source>
        <dbReference type="Proteomes" id="UP000835052"/>
    </source>
</evidence>